<dbReference type="SMART" id="SM00283">
    <property type="entry name" value="MA"/>
    <property type="match status" value="1"/>
</dbReference>
<evidence type="ECO:0000256" key="5">
    <source>
        <dbReference type="ARBA" id="ARBA00023224"/>
    </source>
</evidence>
<dbReference type="PANTHER" id="PTHR32089">
    <property type="entry name" value="METHYL-ACCEPTING CHEMOTAXIS PROTEIN MCPB"/>
    <property type="match status" value="1"/>
</dbReference>
<dbReference type="GO" id="GO:0007165">
    <property type="term" value="P:signal transduction"/>
    <property type="evidence" value="ECO:0007669"/>
    <property type="project" value="UniProtKB-KW"/>
</dbReference>
<feature type="domain" description="Methyl-accepting transducer" evidence="9">
    <location>
        <begin position="377"/>
        <end position="631"/>
    </location>
</feature>
<dbReference type="PROSITE" id="PS50885">
    <property type="entry name" value="HAMP"/>
    <property type="match status" value="1"/>
</dbReference>
<keyword evidence="2 8" id="KW-0812">Transmembrane</keyword>
<keyword evidence="3 8" id="KW-1133">Transmembrane helix</keyword>
<evidence type="ECO:0000256" key="2">
    <source>
        <dbReference type="ARBA" id="ARBA00022692"/>
    </source>
</evidence>
<evidence type="ECO:0000313" key="11">
    <source>
        <dbReference type="EMBL" id="MCH4295152.1"/>
    </source>
</evidence>
<organism evidence="11 12">
    <name type="scientific">Shewanella zhuhaiensis</name>
    <dbReference type="NCBI Taxonomy" id="2919576"/>
    <lineage>
        <taxon>Bacteria</taxon>
        <taxon>Pseudomonadati</taxon>
        <taxon>Pseudomonadota</taxon>
        <taxon>Gammaproteobacteria</taxon>
        <taxon>Alteromonadales</taxon>
        <taxon>Shewanellaceae</taxon>
        <taxon>Shewanella</taxon>
    </lineage>
</organism>
<dbReference type="PROSITE" id="PS50111">
    <property type="entry name" value="CHEMOTAXIS_TRANSDUC_2"/>
    <property type="match status" value="1"/>
</dbReference>
<feature type="transmembrane region" description="Helical" evidence="8">
    <location>
        <begin position="298"/>
        <end position="317"/>
    </location>
</feature>
<dbReference type="AlphaFoldDB" id="A0AAJ1BI29"/>
<dbReference type="EMBL" id="JAKUDL010000004">
    <property type="protein sequence ID" value="MCH4295152.1"/>
    <property type="molecule type" value="Genomic_DNA"/>
</dbReference>
<feature type="domain" description="HAMP" evidence="10">
    <location>
        <begin position="320"/>
        <end position="372"/>
    </location>
</feature>
<comment type="similarity">
    <text evidence="6">Belongs to the methyl-accepting chemotaxis (MCP) protein family.</text>
</comment>
<evidence type="ECO:0000259" key="9">
    <source>
        <dbReference type="PROSITE" id="PS50111"/>
    </source>
</evidence>
<dbReference type="InterPro" id="IPR004089">
    <property type="entry name" value="MCPsignal_dom"/>
</dbReference>
<evidence type="ECO:0000256" key="8">
    <source>
        <dbReference type="SAM" id="Phobius"/>
    </source>
</evidence>
<dbReference type="SUPFAM" id="SSF58104">
    <property type="entry name" value="Methyl-accepting chemotaxis protein (MCP) signaling domain"/>
    <property type="match status" value="1"/>
</dbReference>
<dbReference type="GO" id="GO:0006935">
    <property type="term" value="P:chemotaxis"/>
    <property type="evidence" value="ECO:0007669"/>
    <property type="project" value="UniProtKB-ARBA"/>
</dbReference>
<proteinExistence type="inferred from homology"/>
<dbReference type="Pfam" id="PF00015">
    <property type="entry name" value="MCPsignal"/>
    <property type="match status" value="1"/>
</dbReference>
<name>A0AAJ1BI29_9GAMM</name>
<evidence type="ECO:0000256" key="6">
    <source>
        <dbReference type="ARBA" id="ARBA00029447"/>
    </source>
</evidence>
<evidence type="ECO:0000313" key="12">
    <source>
        <dbReference type="Proteomes" id="UP001297581"/>
    </source>
</evidence>
<dbReference type="Gene3D" id="1.10.287.950">
    <property type="entry name" value="Methyl-accepting chemotaxis protein"/>
    <property type="match status" value="1"/>
</dbReference>
<protein>
    <submittedName>
        <fullName evidence="11">Methyl-accepting chemotaxis protein</fullName>
    </submittedName>
</protein>
<keyword evidence="5 7" id="KW-0807">Transducer</keyword>
<accession>A0AAJ1BI29</accession>
<evidence type="ECO:0000256" key="3">
    <source>
        <dbReference type="ARBA" id="ARBA00022989"/>
    </source>
</evidence>
<sequence length="646" mass="69335">MKISTLSLGASALLLVLASLMTATLLWTSKQRAQLEDHSNRIATLQQDFVIDVRRLLELYLKSGDASQLEAARSKLRDMNASLAALPAAEATQLAATLSQFEADLDSKYRAAGKLAGNPRQLLAHAESELLDYNRMLASYATEGLSSAPDKATALLQLTQELPPLVYGLSQQTDAYLIGRDSRLKKVLESSLDSLEHWQQQLAAMPLLGIYEAADDEDLLPGQDAPQASEKGAALVAELSSLSSRYRREIDNTHQLLVDNQATQESLLGAIAATEQNLLALGEKQQAQSNRLKQDMQLMLYAMAGLLALYACCYLVVQQRKVVAPLKRLNHAFLKLTEAGERQQLEVRSRCETGQIAGHFNRLLKRFEDEDEAQRQQFSGVSATLEQLRGRIADMAGSAEATGEIVRQAQSRTGELKTLATEVSNSSNRVAGDANATVEQMAQSQAGAEAMIRATDETREAVDHCHKALGSLSSSVIKVSGIIDVIGNIAEQTNLLALNAAIEAARAGEQGRGFAVVADEVRSLSQRTQSSLQQVQNILGELKDASEQLSGRVEGIDAATHTQKARAGELLAAAEAVQTQAATMAATAGEGASNANDQQLCLDAFSHAMARLMEQSAHGVSQSQAIAAEVAAQINTIETSLGGRQP</sequence>
<evidence type="ECO:0000256" key="4">
    <source>
        <dbReference type="ARBA" id="ARBA00023136"/>
    </source>
</evidence>
<keyword evidence="12" id="KW-1185">Reference proteome</keyword>
<evidence type="ECO:0000256" key="7">
    <source>
        <dbReference type="PROSITE-ProRule" id="PRU00284"/>
    </source>
</evidence>
<keyword evidence="4 8" id="KW-0472">Membrane</keyword>
<reference evidence="11 12" key="1">
    <citation type="submission" date="2022-02" db="EMBL/GenBank/DDBJ databases">
        <title>The genome sequence of Shewanella sp. 3B26.</title>
        <authorList>
            <person name="Du J."/>
        </authorList>
    </citation>
    <scope>NUCLEOTIDE SEQUENCE [LARGE SCALE GENOMIC DNA]</scope>
    <source>
        <strain evidence="11 12">3B26</strain>
    </source>
</reference>
<dbReference type="GO" id="GO:0016020">
    <property type="term" value="C:membrane"/>
    <property type="evidence" value="ECO:0007669"/>
    <property type="project" value="UniProtKB-SubCell"/>
</dbReference>
<dbReference type="RefSeq" id="WP_240591408.1">
    <property type="nucleotide sequence ID" value="NZ_JAKUDL010000004.1"/>
</dbReference>
<dbReference type="Proteomes" id="UP001297581">
    <property type="component" value="Unassembled WGS sequence"/>
</dbReference>
<dbReference type="InterPro" id="IPR003660">
    <property type="entry name" value="HAMP_dom"/>
</dbReference>
<comment type="subcellular location">
    <subcellularLocation>
        <location evidence="1">Membrane</location>
        <topology evidence="1">Multi-pass membrane protein</topology>
    </subcellularLocation>
</comment>
<evidence type="ECO:0000256" key="1">
    <source>
        <dbReference type="ARBA" id="ARBA00004141"/>
    </source>
</evidence>
<gene>
    <name evidence="11" type="ORF">MJ923_12650</name>
</gene>
<comment type="caution">
    <text evidence="11">The sequence shown here is derived from an EMBL/GenBank/DDBJ whole genome shotgun (WGS) entry which is preliminary data.</text>
</comment>
<evidence type="ECO:0000259" key="10">
    <source>
        <dbReference type="PROSITE" id="PS50885"/>
    </source>
</evidence>
<dbReference type="PANTHER" id="PTHR32089:SF119">
    <property type="entry name" value="METHYL-ACCEPTING CHEMOTAXIS PROTEIN CTPL"/>
    <property type="match status" value="1"/>
</dbReference>